<keyword evidence="2" id="KW-0436">Ligase</keyword>
<dbReference type="Pfam" id="PF00501">
    <property type="entry name" value="AMP-binding"/>
    <property type="match status" value="1"/>
</dbReference>
<dbReference type="Gene3D" id="3.40.50.12780">
    <property type="entry name" value="N-terminal domain of ligase-like"/>
    <property type="match status" value="1"/>
</dbReference>
<dbReference type="PROSITE" id="PS00455">
    <property type="entry name" value="AMP_BINDING"/>
    <property type="match status" value="1"/>
</dbReference>
<sequence length="570" mass="63343">MSISVRESSKQKPSYWHSVGTEPLSTLTLGQLVDMAAERWADKEAVKSLYEGRSFTFRELRDKADRLAAGLLQLGLSPGDRLGIWGPNSSDWFISRIAAARAGLIAVLMDPAYQGPQLLHSFNKVDIKALICSEFYKTNSCYQIVRTVIPELDNCPESGIELRCSKAPSLKALILMSEKKYRGAYRLSDIMASARPETIRIIQELQTKIQPDEGCAIQFSSGTTGSPKGALLSNHNIVNNSMMLGRRIGLDAKGAKTIAGTPYYHTSGTILNIFCTLSFGVTTVIAAPVLDARRILEGIIQERCTHIFTTPSLYLDLISTSQDLGLKVTTLEVASYGAAPCSQELALQIKEVLNARTLIPIFGMTEVAAVFCSRRGDTLQQTTATVGYVIDHCEAKVVDKEGRMVPMGTPGELWVRGYSVMLGYWNEEEKTRQFIGPDGWAKTGDQFVLQEDGYGRIVGRLKDMIIRISDNTFPVEIEEFFAGHPDILEAQAFGVPDTKVGEEICVFLRLRDGATLTEQDVRNYCKDKVSEYKIPRYIRFVKEFERTAVGKVQKFRLLQQLQQELAQNSS</sequence>
<proteinExistence type="inferred from homology"/>
<dbReference type="Proteomes" id="UP000235965">
    <property type="component" value="Unassembled WGS sequence"/>
</dbReference>
<dbReference type="InterPro" id="IPR000873">
    <property type="entry name" value="AMP-dep_synth/lig_dom"/>
</dbReference>
<evidence type="ECO:0000256" key="3">
    <source>
        <dbReference type="ARBA" id="ARBA00037247"/>
    </source>
</evidence>
<evidence type="ECO:0000256" key="2">
    <source>
        <dbReference type="ARBA" id="ARBA00022598"/>
    </source>
</evidence>
<dbReference type="Gene3D" id="3.30.300.30">
    <property type="match status" value="1"/>
</dbReference>
<comment type="catalytic activity">
    <reaction evidence="6">
        <text>octanoate + ATP + CoA = octanoyl-CoA + AMP + diphosphate</text>
        <dbReference type="Rhea" id="RHEA:33631"/>
        <dbReference type="ChEBI" id="CHEBI:25646"/>
        <dbReference type="ChEBI" id="CHEBI:30616"/>
        <dbReference type="ChEBI" id="CHEBI:33019"/>
        <dbReference type="ChEBI" id="CHEBI:57287"/>
        <dbReference type="ChEBI" id="CHEBI:57386"/>
        <dbReference type="ChEBI" id="CHEBI:456215"/>
    </reaction>
</comment>
<dbReference type="OrthoDB" id="10253115at2759"/>
<dbReference type="EC" id="6.2.1.2" evidence="4"/>
<dbReference type="GO" id="GO:0031956">
    <property type="term" value="F:medium-chain fatty acid-CoA ligase activity"/>
    <property type="evidence" value="ECO:0007669"/>
    <property type="project" value="UniProtKB-EC"/>
</dbReference>
<dbReference type="PANTHER" id="PTHR43201">
    <property type="entry name" value="ACYL-COA SYNTHETASE"/>
    <property type="match status" value="1"/>
</dbReference>
<keyword evidence="11" id="KW-1185">Reference proteome</keyword>
<dbReference type="InterPro" id="IPR025110">
    <property type="entry name" value="AMP-bd_C"/>
</dbReference>
<evidence type="ECO:0000313" key="11">
    <source>
        <dbReference type="Proteomes" id="UP000235965"/>
    </source>
</evidence>
<evidence type="ECO:0000256" key="6">
    <source>
        <dbReference type="ARBA" id="ARBA00047319"/>
    </source>
</evidence>
<dbReference type="InParanoid" id="A0A2J7PWN3"/>
<dbReference type="InterPro" id="IPR042099">
    <property type="entry name" value="ANL_N_sf"/>
</dbReference>
<gene>
    <name evidence="10" type="ORF">B7P43_G17298</name>
</gene>
<comment type="similarity">
    <text evidence="1">Belongs to the ATP-dependent AMP-binding enzyme family.</text>
</comment>
<comment type="catalytic activity">
    <reaction evidence="7">
        <text>a medium-chain fatty acid + ATP + CoA = a medium-chain fatty acyl-CoA + AMP + diphosphate</text>
        <dbReference type="Rhea" id="RHEA:48340"/>
        <dbReference type="ChEBI" id="CHEBI:30616"/>
        <dbReference type="ChEBI" id="CHEBI:33019"/>
        <dbReference type="ChEBI" id="CHEBI:57287"/>
        <dbReference type="ChEBI" id="CHEBI:59558"/>
        <dbReference type="ChEBI" id="CHEBI:90546"/>
        <dbReference type="ChEBI" id="CHEBI:456215"/>
        <dbReference type="EC" id="6.2.1.2"/>
    </reaction>
</comment>
<evidence type="ECO:0000256" key="1">
    <source>
        <dbReference type="ARBA" id="ARBA00006432"/>
    </source>
</evidence>
<evidence type="ECO:0000256" key="7">
    <source>
        <dbReference type="ARBA" id="ARBA00048277"/>
    </source>
</evidence>
<accession>A0A2J7PWN3</accession>
<evidence type="ECO:0000256" key="5">
    <source>
        <dbReference type="ARBA" id="ARBA00039638"/>
    </source>
</evidence>
<organism evidence="10 11">
    <name type="scientific">Cryptotermes secundus</name>
    <dbReference type="NCBI Taxonomy" id="105785"/>
    <lineage>
        <taxon>Eukaryota</taxon>
        <taxon>Metazoa</taxon>
        <taxon>Ecdysozoa</taxon>
        <taxon>Arthropoda</taxon>
        <taxon>Hexapoda</taxon>
        <taxon>Insecta</taxon>
        <taxon>Pterygota</taxon>
        <taxon>Neoptera</taxon>
        <taxon>Polyneoptera</taxon>
        <taxon>Dictyoptera</taxon>
        <taxon>Blattodea</taxon>
        <taxon>Blattoidea</taxon>
        <taxon>Termitoidae</taxon>
        <taxon>Kalotermitidae</taxon>
        <taxon>Cryptotermitinae</taxon>
        <taxon>Cryptotermes</taxon>
    </lineage>
</organism>
<dbReference type="STRING" id="105785.A0A2J7PWN3"/>
<comment type="function">
    <text evidence="3">Acyl-CoA synthases catalyze the initial reaction in fatty acid metabolism, by forming a thioester with CoA. Has some preference toward medium-chain substrates. Plays a role in adipocyte differentiation.</text>
</comment>
<dbReference type="GO" id="GO:0006631">
    <property type="term" value="P:fatty acid metabolic process"/>
    <property type="evidence" value="ECO:0007669"/>
    <property type="project" value="TreeGrafter"/>
</dbReference>
<dbReference type="AlphaFoldDB" id="A0A2J7PWN3"/>
<evidence type="ECO:0000259" key="9">
    <source>
        <dbReference type="Pfam" id="PF13193"/>
    </source>
</evidence>
<dbReference type="InterPro" id="IPR045851">
    <property type="entry name" value="AMP-bd_C_sf"/>
</dbReference>
<dbReference type="SUPFAM" id="SSF56801">
    <property type="entry name" value="Acetyl-CoA synthetase-like"/>
    <property type="match status" value="1"/>
</dbReference>
<comment type="caution">
    <text evidence="10">The sequence shown here is derived from an EMBL/GenBank/DDBJ whole genome shotgun (WGS) entry which is preliminary data.</text>
</comment>
<feature type="domain" description="AMP-binding enzyme C-terminal" evidence="9">
    <location>
        <begin position="476"/>
        <end position="551"/>
    </location>
</feature>
<protein>
    <recommendedName>
        <fullName evidence="5">Medium-chain acyl-CoA ligase ACSF2, mitochondrial</fullName>
        <ecNumber evidence="4">6.2.1.2</ecNumber>
    </recommendedName>
</protein>
<dbReference type="EMBL" id="NEVH01020877">
    <property type="protein sequence ID" value="PNF20735.1"/>
    <property type="molecule type" value="Genomic_DNA"/>
</dbReference>
<feature type="domain" description="AMP-dependent synthetase/ligase" evidence="8">
    <location>
        <begin position="35"/>
        <end position="425"/>
    </location>
</feature>
<name>A0A2J7PWN3_9NEOP</name>
<reference evidence="10 11" key="1">
    <citation type="submission" date="2017-12" db="EMBL/GenBank/DDBJ databases">
        <title>Hemimetabolous genomes reveal molecular basis of termite eusociality.</title>
        <authorList>
            <person name="Harrison M.C."/>
            <person name="Jongepier E."/>
            <person name="Robertson H.M."/>
            <person name="Arning N."/>
            <person name="Bitard-Feildel T."/>
            <person name="Chao H."/>
            <person name="Childers C.P."/>
            <person name="Dinh H."/>
            <person name="Doddapaneni H."/>
            <person name="Dugan S."/>
            <person name="Gowin J."/>
            <person name="Greiner C."/>
            <person name="Han Y."/>
            <person name="Hu H."/>
            <person name="Hughes D.S.T."/>
            <person name="Huylmans A.-K."/>
            <person name="Kemena C."/>
            <person name="Kremer L.P.M."/>
            <person name="Lee S.L."/>
            <person name="Lopez-Ezquerra A."/>
            <person name="Mallet L."/>
            <person name="Monroy-Kuhn J.M."/>
            <person name="Moser A."/>
            <person name="Murali S.C."/>
            <person name="Muzny D.M."/>
            <person name="Otani S."/>
            <person name="Piulachs M.-D."/>
            <person name="Poelchau M."/>
            <person name="Qu J."/>
            <person name="Schaub F."/>
            <person name="Wada-Katsumata A."/>
            <person name="Worley K.C."/>
            <person name="Xie Q."/>
            <person name="Ylla G."/>
            <person name="Poulsen M."/>
            <person name="Gibbs R.A."/>
            <person name="Schal C."/>
            <person name="Richards S."/>
            <person name="Belles X."/>
            <person name="Korb J."/>
            <person name="Bornberg-Bauer E."/>
        </authorList>
    </citation>
    <scope>NUCLEOTIDE SEQUENCE [LARGE SCALE GENOMIC DNA]</scope>
    <source>
        <tissue evidence="10">Whole body</tissue>
    </source>
</reference>
<dbReference type="Pfam" id="PF13193">
    <property type="entry name" value="AMP-binding_C"/>
    <property type="match status" value="1"/>
</dbReference>
<dbReference type="InterPro" id="IPR020845">
    <property type="entry name" value="AMP-binding_CS"/>
</dbReference>
<evidence type="ECO:0000259" key="8">
    <source>
        <dbReference type="Pfam" id="PF00501"/>
    </source>
</evidence>
<dbReference type="PANTHER" id="PTHR43201:SF5">
    <property type="entry name" value="MEDIUM-CHAIN ACYL-COA LIGASE ACSF2, MITOCHONDRIAL"/>
    <property type="match status" value="1"/>
</dbReference>
<evidence type="ECO:0000256" key="4">
    <source>
        <dbReference type="ARBA" id="ARBA00039009"/>
    </source>
</evidence>
<evidence type="ECO:0000313" key="10">
    <source>
        <dbReference type="EMBL" id="PNF20735.1"/>
    </source>
</evidence>